<dbReference type="STRING" id="316067.Geob_1832"/>
<dbReference type="PANTHER" id="PTHR24273">
    <property type="entry name" value="FI04643P-RELATED"/>
    <property type="match status" value="1"/>
</dbReference>
<protein>
    <submittedName>
        <fullName evidence="3">HYR domain protein</fullName>
    </submittedName>
</protein>
<gene>
    <name evidence="3" type="ordered locus">Geob_1832</name>
</gene>
<dbReference type="InterPro" id="IPR003410">
    <property type="entry name" value="HYR_dom"/>
</dbReference>
<dbReference type="NCBIfam" id="NF038114">
    <property type="entry name" value="rightmost"/>
    <property type="match status" value="1"/>
</dbReference>
<evidence type="ECO:0000259" key="2">
    <source>
        <dbReference type="PROSITE" id="PS50825"/>
    </source>
</evidence>
<dbReference type="Proteomes" id="UP000007721">
    <property type="component" value="Chromosome"/>
</dbReference>
<dbReference type="RefSeq" id="WP_012646919.1">
    <property type="nucleotide sequence ID" value="NC_011979.1"/>
</dbReference>
<dbReference type="PANTHER" id="PTHR24273:SF32">
    <property type="entry name" value="HYALIN"/>
    <property type="match status" value="1"/>
</dbReference>
<dbReference type="EMBL" id="CP001390">
    <property type="protein sequence ID" value="ACM20190.1"/>
    <property type="molecule type" value="Genomic_DNA"/>
</dbReference>
<dbReference type="AlphaFoldDB" id="B9M7A2"/>
<evidence type="ECO:0000313" key="3">
    <source>
        <dbReference type="EMBL" id="ACM20190.1"/>
    </source>
</evidence>
<organism evidence="3 4">
    <name type="scientific">Geotalea daltonii (strain DSM 22248 / JCM 15807 / FRC-32)</name>
    <name type="common">Geobacter daltonii</name>
    <dbReference type="NCBI Taxonomy" id="316067"/>
    <lineage>
        <taxon>Bacteria</taxon>
        <taxon>Pseudomonadati</taxon>
        <taxon>Thermodesulfobacteriota</taxon>
        <taxon>Desulfuromonadia</taxon>
        <taxon>Geobacterales</taxon>
        <taxon>Geobacteraceae</taxon>
        <taxon>Geotalea</taxon>
    </lineage>
</organism>
<dbReference type="Pfam" id="PF09136">
    <property type="entry name" value="Glucodextran_B"/>
    <property type="match status" value="1"/>
</dbReference>
<dbReference type="Pfam" id="PF16403">
    <property type="entry name" value="Bact_surface_Ig-like"/>
    <property type="match status" value="1"/>
</dbReference>
<dbReference type="KEGG" id="geo:Geob_1832"/>
<dbReference type="Gene3D" id="2.60.40.10">
    <property type="entry name" value="Immunoglobulins"/>
    <property type="match status" value="4"/>
</dbReference>
<dbReference type="HOGENOM" id="CLU_272339_0_0_7"/>
<reference evidence="3 4" key="1">
    <citation type="submission" date="2009-01" db="EMBL/GenBank/DDBJ databases">
        <title>Complete sequence of Geobacter sp. FRC-32.</title>
        <authorList>
            <consortium name="US DOE Joint Genome Institute"/>
            <person name="Lucas S."/>
            <person name="Copeland A."/>
            <person name="Lapidus A."/>
            <person name="Glavina del Rio T."/>
            <person name="Dalin E."/>
            <person name="Tice H."/>
            <person name="Bruce D."/>
            <person name="Goodwin L."/>
            <person name="Pitluck S."/>
            <person name="Saunders E."/>
            <person name="Brettin T."/>
            <person name="Detter J.C."/>
            <person name="Han C."/>
            <person name="Larimer F."/>
            <person name="Land M."/>
            <person name="Hauser L."/>
            <person name="Kyrpides N."/>
            <person name="Ovchinnikova G."/>
            <person name="Kostka J."/>
            <person name="Richardson P."/>
        </authorList>
    </citation>
    <scope>NUCLEOTIDE SEQUENCE [LARGE SCALE GENOMIC DNA]</scope>
    <source>
        <strain evidence="4">DSM 22248 / JCM 15807 / FRC-32</strain>
    </source>
</reference>
<dbReference type="OrthoDB" id="5388941at2"/>
<dbReference type="PROSITE" id="PS50825">
    <property type="entry name" value="HYR"/>
    <property type="match status" value="1"/>
</dbReference>
<dbReference type="eggNOG" id="COG3391">
    <property type="taxonomic scope" value="Bacteria"/>
</dbReference>
<dbReference type="InterPro" id="IPR013783">
    <property type="entry name" value="Ig-like_fold"/>
</dbReference>
<keyword evidence="4" id="KW-1185">Reference proteome</keyword>
<sequence>MTSHYLRIILLLFITLLPVSQAAAVTLDPGYIAGQVSLPGYTPTSISLNATGGGYTASKTTYNSPNYQLTVQGGDWNYSVAASCGVSGANAPYSTVSFNNRTIKVAPNQTVANDYIYNVGTVRFQVNITGDPTTYSYGYNSSAVKNVTTGERTYTTSSYTTSFTTRSYYWDIPVVPNQQIALAAAVYVYSATGGRYYYFNSNAAAPYNLSLQDVQPGETVIVPLNISFVAPVPSDPPPPPTTYTGTLAGNVDLAGLPAANFASHSAAGITIPANPGSYTRNYTFSGNSYSYYVYPYTFFDSSIDSNLRWPYKNGSQINNRFTVYPNQTTLLDFSGEGAFLNGSINFSGTVKNEDLRYYTMTLNGQDAIWETNKWAYKNTNYAYVYLRRDVTGNYKRPPVRQYKLFMTTGDWDTVGFSLRKDFVAPYTKYSILSFNDYKLSYDGRNYFGNPVHIASGAENQKDFNYCFGSAIFRFRAVGGGLLSSPYMSGNGTHKTNNVDDLSAAVSASSSVNKIANPDLEIFGPAANYTLTTVRVYAEDGSQIIFPPITFSLACNTTKFFDVPGPTLIVMSPQEDLITNASSVPVTGRSYSGSTIENIVVNSEAAVVTPVPGSSTNEVTFDHTIPLSSGKNILNITATDVSNAQATDQRVVFADHWLPAVSITPASGTRFPDTETVIPFSVQASDQGYGYTLQVYLDGALISTTTGAENDTTPVAVSYAGTLDRPSIGEHVITAVATDRAGNSTTFESIIEVYLARDMVPPVITLLGSPTVSVEAGNAYADAGATAFDDRDGDITSSIVTVNLVDTLKPGDYTITYNVADAAGNLAPEVTRKATVVDTTAPLVTPPLNLTVEATGKLTAVAIGTATATDLVGVVSVTSDAPPAGFPIGTTVVTWTAVDKAGNKGTAAQTITIVDTTPPELSIPAAQTVEALSANGATVQFSVTAKDLVTAAPAVVCTPPSGSVFPLGTTTVTCTATDDYNNKATGSFTVTVRDTTSPLLTVPAAITVLLNTSVNDPAVQAFLNGATAVDYVDQSVTITFTTPVLDSVGAKQVVFTAVDDFGNTTTATATIQVRYGCSGNFLTPVSLLRPFKLGSTIPVKLALCDANGSTVTSAVAMLFLQQYSASEPVGDPIEVTSTNADTGNYFRVSEGMYIYNLYTKDLTSGTYQIRAVLDDGSTSTISLLLKQ</sequence>
<dbReference type="Pfam" id="PF02494">
    <property type="entry name" value="HYR"/>
    <property type="match status" value="2"/>
</dbReference>
<evidence type="ECO:0000256" key="1">
    <source>
        <dbReference type="ARBA" id="ARBA00022737"/>
    </source>
</evidence>
<keyword evidence="1" id="KW-0677">Repeat</keyword>
<proteinExistence type="predicted"/>
<evidence type="ECO:0000313" key="4">
    <source>
        <dbReference type="Proteomes" id="UP000007721"/>
    </source>
</evidence>
<name>B9M7A2_GEODF</name>
<accession>B9M7A2</accession>
<feature type="domain" description="HYR" evidence="2">
    <location>
        <begin position="836"/>
        <end position="914"/>
    </location>
</feature>
<dbReference type="InterPro" id="IPR032179">
    <property type="entry name" value="Cry22Aa_Ig-like"/>
</dbReference>